<evidence type="ECO:0000256" key="1">
    <source>
        <dbReference type="SAM" id="MobiDB-lite"/>
    </source>
</evidence>
<organism evidence="2 3">
    <name type="scientific">Phytophthora infestans</name>
    <name type="common">Potato late blight agent</name>
    <name type="synonym">Botrytis infestans</name>
    <dbReference type="NCBI Taxonomy" id="4787"/>
    <lineage>
        <taxon>Eukaryota</taxon>
        <taxon>Sar</taxon>
        <taxon>Stramenopiles</taxon>
        <taxon>Oomycota</taxon>
        <taxon>Peronosporomycetes</taxon>
        <taxon>Peronosporales</taxon>
        <taxon>Peronosporaceae</taxon>
        <taxon>Phytophthora</taxon>
    </lineage>
</organism>
<dbReference type="EMBL" id="JAACNO010003255">
    <property type="protein sequence ID" value="KAF4127534.1"/>
    <property type="molecule type" value="Genomic_DNA"/>
</dbReference>
<gene>
    <name evidence="2" type="ORF">GN958_ATG23263</name>
</gene>
<feature type="region of interest" description="Disordered" evidence="1">
    <location>
        <begin position="1"/>
        <end position="27"/>
    </location>
</feature>
<accession>A0A8S9TLT8</accession>
<evidence type="ECO:0000313" key="2">
    <source>
        <dbReference type="EMBL" id="KAF4127534.1"/>
    </source>
</evidence>
<dbReference type="Proteomes" id="UP000704712">
    <property type="component" value="Unassembled WGS sequence"/>
</dbReference>
<reference evidence="2" key="1">
    <citation type="submission" date="2020-03" db="EMBL/GenBank/DDBJ databases">
        <title>Hybrid Assembly of Korean Phytophthora infestans isolates.</title>
        <authorList>
            <person name="Prokchorchik M."/>
            <person name="Lee Y."/>
            <person name="Seo J."/>
            <person name="Cho J.-H."/>
            <person name="Park Y.-E."/>
            <person name="Jang D.-C."/>
            <person name="Im J.-S."/>
            <person name="Choi J.-G."/>
            <person name="Park H.-J."/>
            <person name="Lee G.-B."/>
            <person name="Lee Y.-G."/>
            <person name="Hong S.-Y."/>
            <person name="Cho K."/>
            <person name="Sohn K.H."/>
        </authorList>
    </citation>
    <scope>NUCLEOTIDE SEQUENCE</scope>
    <source>
        <strain evidence="2">KR_2_A2</strain>
    </source>
</reference>
<dbReference type="AlphaFoldDB" id="A0A8S9TLT8"/>
<name>A0A8S9TLT8_PHYIN</name>
<evidence type="ECO:0000313" key="3">
    <source>
        <dbReference type="Proteomes" id="UP000704712"/>
    </source>
</evidence>
<sequence length="60" mass="6904">MSQASSETRELPMGETSRDQETKISWVEDPNNVARLPTQHEILTKSHARTVRHIFVSRDV</sequence>
<proteinExistence type="predicted"/>
<comment type="caution">
    <text evidence="2">The sequence shown here is derived from an EMBL/GenBank/DDBJ whole genome shotgun (WGS) entry which is preliminary data.</text>
</comment>
<protein>
    <submittedName>
        <fullName evidence="2">Uncharacterized protein</fullName>
    </submittedName>
</protein>
<feature type="compositionally biased region" description="Basic and acidic residues" evidence="1">
    <location>
        <begin position="7"/>
        <end position="22"/>
    </location>
</feature>